<dbReference type="InterPro" id="IPR017896">
    <property type="entry name" value="4Fe4S_Fe-S-bd"/>
</dbReference>
<protein>
    <submittedName>
        <fullName evidence="3">Carbon monoxide-induced hydrogenase, CooX subunit</fullName>
    </submittedName>
</protein>
<evidence type="ECO:0000313" key="3">
    <source>
        <dbReference type="EMBL" id="SPE21990.1"/>
    </source>
</evidence>
<gene>
    <name evidence="3" type="primary">cooX</name>
    <name evidence="3" type="ORF">SBA5_330032</name>
</gene>
<dbReference type="AlphaFoldDB" id="A0A2N9LFE5"/>
<accession>A0A2N9LFE5</accession>
<feature type="compositionally biased region" description="Polar residues" evidence="1">
    <location>
        <begin position="144"/>
        <end position="154"/>
    </location>
</feature>
<dbReference type="Pfam" id="PF12838">
    <property type="entry name" value="Fer4_7"/>
    <property type="match status" value="1"/>
</dbReference>
<evidence type="ECO:0000313" key="4">
    <source>
        <dbReference type="Proteomes" id="UP000239735"/>
    </source>
</evidence>
<feature type="domain" description="4Fe-4S ferredoxin-type" evidence="2">
    <location>
        <begin position="65"/>
        <end position="94"/>
    </location>
</feature>
<evidence type="ECO:0000259" key="2">
    <source>
        <dbReference type="PROSITE" id="PS51379"/>
    </source>
</evidence>
<dbReference type="Proteomes" id="UP000239735">
    <property type="component" value="Unassembled WGS sequence"/>
</dbReference>
<sequence>MNILTMMWKNLRRGYQTLLFPARPKVTARFRGLVQFDPELCTGCAICRFRCTSRAIEFKAGKGEFIWSYNPGQCTFCGRCVEGCIDHALKEGRTEHALSQQEACPPVYFAQGALKKSYTVARRPPAPKPAAPAVAPSAGPTVLAATTPQEGGAQ</sequence>
<organism evidence="3 4">
    <name type="scientific">Candidatus Sulfuritelmatomonas gaucii</name>
    <dbReference type="NCBI Taxonomy" id="2043161"/>
    <lineage>
        <taxon>Bacteria</taxon>
        <taxon>Pseudomonadati</taxon>
        <taxon>Acidobacteriota</taxon>
        <taxon>Terriglobia</taxon>
        <taxon>Terriglobales</taxon>
        <taxon>Acidobacteriaceae</taxon>
        <taxon>Candidatus Sulfuritelmatomonas</taxon>
    </lineage>
</organism>
<dbReference type="EMBL" id="OKRB01000090">
    <property type="protein sequence ID" value="SPE21990.1"/>
    <property type="molecule type" value="Genomic_DNA"/>
</dbReference>
<dbReference type="PROSITE" id="PS51379">
    <property type="entry name" value="4FE4S_FER_2"/>
    <property type="match status" value="2"/>
</dbReference>
<feature type="domain" description="4Fe-4S ferredoxin-type" evidence="2">
    <location>
        <begin position="32"/>
        <end position="61"/>
    </location>
</feature>
<proteinExistence type="predicted"/>
<evidence type="ECO:0000256" key="1">
    <source>
        <dbReference type="SAM" id="MobiDB-lite"/>
    </source>
</evidence>
<feature type="region of interest" description="Disordered" evidence="1">
    <location>
        <begin position="120"/>
        <end position="154"/>
    </location>
</feature>
<feature type="compositionally biased region" description="Low complexity" evidence="1">
    <location>
        <begin position="131"/>
        <end position="140"/>
    </location>
</feature>
<dbReference type="Gene3D" id="3.30.70.3270">
    <property type="match status" value="1"/>
</dbReference>
<reference evidence="4" key="1">
    <citation type="submission" date="2018-02" db="EMBL/GenBank/DDBJ databases">
        <authorList>
            <person name="Hausmann B."/>
        </authorList>
    </citation>
    <scope>NUCLEOTIDE SEQUENCE [LARGE SCALE GENOMIC DNA]</scope>
    <source>
        <strain evidence="4">Peat soil MAG SbA5</strain>
    </source>
</reference>
<dbReference type="SUPFAM" id="SSF54862">
    <property type="entry name" value="4Fe-4S ferredoxins"/>
    <property type="match status" value="1"/>
</dbReference>
<dbReference type="OrthoDB" id="9803192at2"/>
<name>A0A2N9LFE5_9BACT</name>